<dbReference type="InterPro" id="IPR025250">
    <property type="entry name" value="DUF4199"/>
</dbReference>
<reference evidence="2 3" key="1">
    <citation type="submission" date="2016-10" db="EMBL/GenBank/DDBJ databases">
        <authorList>
            <person name="de Groot N.N."/>
        </authorList>
    </citation>
    <scope>NUCLEOTIDE SEQUENCE [LARGE SCALE GENOMIC DNA]</scope>
    <source>
        <strain evidence="2 3">DSM 19033</strain>
    </source>
</reference>
<feature type="transmembrane region" description="Helical" evidence="1">
    <location>
        <begin position="15"/>
        <end position="36"/>
    </location>
</feature>
<evidence type="ECO:0000256" key="1">
    <source>
        <dbReference type="SAM" id="Phobius"/>
    </source>
</evidence>
<organism evidence="2 3">
    <name type="scientific">Pedobacter hartonius</name>
    <dbReference type="NCBI Taxonomy" id="425514"/>
    <lineage>
        <taxon>Bacteria</taxon>
        <taxon>Pseudomonadati</taxon>
        <taxon>Bacteroidota</taxon>
        <taxon>Sphingobacteriia</taxon>
        <taxon>Sphingobacteriales</taxon>
        <taxon>Sphingobacteriaceae</taxon>
        <taxon>Pedobacter</taxon>
    </lineage>
</organism>
<dbReference type="STRING" id="425514.SAMN05443550_113117"/>
<feature type="transmembrane region" description="Helical" evidence="1">
    <location>
        <begin position="90"/>
        <end position="109"/>
    </location>
</feature>
<name>A0A1H4H521_9SPHI</name>
<dbReference type="AlphaFoldDB" id="A0A1H4H521"/>
<evidence type="ECO:0000313" key="2">
    <source>
        <dbReference type="EMBL" id="SEB16927.1"/>
    </source>
</evidence>
<dbReference type="EMBL" id="FNRA01000013">
    <property type="protein sequence ID" value="SEB16927.1"/>
    <property type="molecule type" value="Genomic_DNA"/>
</dbReference>
<evidence type="ECO:0008006" key="4">
    <source>
        <dbReference type="Google" id="ProtNLM"/>
    </source>
</evidence>
<evidence type="ECO:0000313" key="3">
    <source>
        <dbReference type="Proteomes" id="UP000198850"/>
    </source>
</evidence>
<proteinExistence type="predicted"/>
<feature type="transmembrane region" description="Helical" evidence="1">
    <location>
        <begin position="151"/>
        <end position="175"/>
    </location>
</feature>
<dbReference type="OrthoDB" id="1122768at2"/>
<keyword evidence="1" id="KW-0812">Transmembrane</keyword>
<feature type="transmembrane region" description="Helical" evidence="1">
    <location>
        <begin position="48"/>
        <end position="69"/>
    </location>
</feature>
<gene>
    <name evidence="2" type="ORF">SAMN05443550_113117</name>
</gene>
<keyword evidence="1" id="KW-0472">Membrane</keyword>
<accession>A0A1H4H521</accession>
<keyword evidence="3" id="KW-1185">Reference proteome</keyword>
<keyword evidence="1" id="KW-1133">Transmembrane helix</keyword>
<sequence>MEQQIKELEIKPNKLAFQVAAGFSVYTIVLIFLFKFLGIDVQEENVPVVTKIMSAVLSYLPYVLAILFAQIRHRNELGGYITFGRAFSTGFRVSATAGMFIGLLMILYYKVLDPAALDHILDIAIEKASETAGDSAKAIRSVKAMGAYMPVMIGFGAAITYTIYGIIISVVGAAVNKRIAPVKFD</sequence>
<protein>
    <recommendedName>
        <fullName evidence="4">DUF4199 domain-containing protein</fullName>
    </recommendedName>
</protein>
<dbReference type="Pfam" id="PF13858">
    <property type="entry name" value="DUF4199"/>
    <property type="match status" value="1"/>
</dbReference>
<dbReference type="RefSeq" id="WP_090559593.1">
    <property type="nucleotide sequence ID" value="NZ_FNRA01000013.1"/>
</dbReference>
<dbReference type="Proteomes" id="UP000198850">
    <property type="component" value="Unassembled WGS sequence"/>
</dbReference>